<sequence>MTPVDRAVFVAAYSRLVADVWAEPAREQALDRDPRAFLAGYGLTLPDEVEVRVVRDVADADPDLEVQVESWQSAPSTGTFLLYVPSLLPVAEAELAEDELDSVVAGLDSSCACCCPCCCT</sequence>
<dbReference type="GO" id="GO:0003824">
    <property type="term" value="F:catalytic activity"/>
    <property type="evidence" value="ECO:0007669"/>
    <property type="project" value="InterPro"/>
</dbReference>
<evidence type="ECO:0000313" key="1">
    <source>
        <dbReference type="EMBL" id="SBT42615.1"/>
    </source>
</evidence>
<proteinExistence type="predicted"/>
<gene>
    <name evidence="1" type="ORF">GA0070611_2039</name>
</gene>
<dbReference type="OrthoDB" id="3402375at2"/>
<dbReference type="SUPFAM" id="SSF56209">
    <property type="entry name" value="Nitrile hydratase alpha chain"/>
    <property type="match status" value="1"/>
</dbReference>
<dbReference type="GO" id="GO:0046914">
    <property type="term" value="F:transition metal ion binding"/>
    <property type="evidence" value="ECO:0007669"/>
    <property type="project" value="InterPro"/>
</dbReference>
<dbReference type="PATRIC" id="fig|261654.4.peg.2076"/>
<dbReference type="EMBL" id="LT594323">
    <property type="protein sequence ID" value="SBT42615.1"/>
    <property type="molecule type" value="Genomic_DNA"/>
</dbReference>
<accession>A0A1A8ZFG3</accession>
<protein>
    <recommendedName>
        <fullName evidence="3">NHLP leader peptide domain-containing protein</fullName>
    </recommendedName>
</protein>
<reference evidence="2" key="1">
    <citation type="submission" date="2016-06" db="EMBL/GenBank/DDBJ databases">
        <authorList>
            <person name="Varghese N."/>
            <person name="Submissions Spin"/>
        </authorList>
    </citation>
    <scope>NUCLEOTIDE SEQUENCE [LARGE SCALE GENOMIC DNA]</scope>
    <source>
        <strain evidence="2">DSM 44815</strain>
    </source>
</reference>
<dbReference type="Gene3D" id="3.90.330.10">
    <property type="entry name" value="Nitrile hydratase alpha /Thiocyanate hydrolase gamma"/>
    <property type="match status" value="1"/>
</dbReference>
<dbReference type="STRING" id="261654.GA0070611_2039"/>
<evidence type="ECO:0008006" key="3">
    <source>
        <dbReference type="Google" id="ProtNLM"/>
    </source>
</evidence>
<keyword evidence="2" id="KW-1185">Reference proteome</keyword>
<dbReference type="Proteomes" id="UP000199385">
    <property type="component" value="Chromosome I"/>
</dbReference>
<organism evidence="1 2">
    <name type="scientific">Micromonospora auratinigra</name>
    <dbReference type="NCBI Taxonomy" id="261654"/>
    <lineage>
        <taxon>Bacteria</taxon>
        <taxon>Bacillati</taxon>
        <taxon>Actinomycetota</taxon>
        <taxon>Actinomycetes</taxon>
        <taxon>Micromonosporales</taxon>
        <taxon>Micromonosporaceae</taxon>
        <taxon>Micromonospora</taxon>
    </lineage>
</organism>
<name>A0A1A8ZFG3_9ACTN</name>
<dbReference type="AlphaFoldDB" id="A0A1A8ZFG3"/>
<dbReference type="RefSeq" id="WP_157740283.1">
    <property type="nucleotide sequence ID" value="NZ_LT594323.1"/>
</dbReference>
<evidence type="ECO:0000313" key="2">
    <source>
        <dbReference type="Proteomes" id="UP000199385"/>
    </source>
</evidence>
<dbReference type="InterPro" id="IPR036648">
    <property type="entry name" value="CN_Hdrase_a/SCN_Hdrase_g_sf"/>
</dbReference>